<evidence type="ECO:0000313" key="2">
    <source>
        <dbReference type="Proteomes" id="UP001187192"/>
    </source>
</evidence>
<dbReference type="Proteomes" id="UP001187192">
    <property type="component" value="Unassembled WGS sequence"/>
</dbReference>
<dbReference type="EMBL" id="BTGU01000061">
    <property type="protein sequence ID" value="GMN56063.1"/>
    <property type="molecule type" value="Genomic_DNA"/>
</dbReference>
<evidence type="ECO:0000313" key="1">
    <source>
        <dbReference type="EMBL" id="GMN56063.1"/>
    </source>
</evidence>
<proteinExistence type="predicted"/>
<organism evidence="1 2">
    <name type="scientific">Ficus carica</name>
    <name type="common">Common fig</name>
    <dbReference type="NCBI Taxonomy" id="3494"/>
    <lineage>
        <taxon>Eukaryota</taxon>
        <taxon>Viridiplantae</taxon>
        <taxon>Streptophyta</taxon>
        <taxon>Embryophyta</taxon>
        <taxon>Tracheophyta</taxon>
        <taxon>Spermatophyta</taxon>
        <taxon>Magnoliopsida</taxon>
        <taxon>eudicotyledons</taxon>
        <taxon>Gunneridae</taxon>
        <taxon>Pentapetalae</taxon>
        <taxon>rosids</taxon>
        <taxon>fabids</taxon>
        <taxon>Rosales</taxon>
        <taxon>Moraceae</taxon>
        <taxon>Ficeae</taxon>
        <taxon>Ficus</taxon>
    </lineage>
</organism>
<dbReference type="AlphaFoldDB" id="A0AA88DDY6"/>
<comment type="caution">
    <text evidence="1">The sequence shown here is derived from an EMBL/GenBank/DDBJ whole genome shotgun (WGS) entry which is preliminary data.</text>
</comment>
<sequence length="83" mass="8995">MLLTNPAATLRRRGHLPMAKHTVATSTASASGERGEVAILRSLLAKTDCPCCYHRGCQRSQGRLVDIFTASGRAHCAIFNLRT</sequence>
<gene>
    <name evidence="1" type="ORF">TIFTF001_025183</name>
</gene>
<name>A0AA88DDY6_FICCA</name>
<protein>
    <submittedName>
        <fullName evidence="1">Uncharacterized protein</fullName>
    </submittedName>
</protein>
<accession>A0AA88DDY6</accession>
<reference evidence="1" key="1">
    <citation type="submission" date="2023-07" db="EMBL/GenBank/DDBJ databases">
        <title>draft genome sequence of fig (Ficus carica).</title>
        <authorList>
            <person name="Takahashi T."/>
            <person name="Nishimura K."/>
        </authorList>
    </citation>
    <scope>NUCLEOTIDE SEQUENCE</scope>
</reference>
<keyword evidence="2" id="KW-1185">Reference proteome</keyword>